<feature type="non-terminal residue" evidence="1">
    <location>
        <position position="108"/>
    </location>
</feature>
<dbReference type="InterPro" id="IPR027417">
    <property type="entry name" value="P-loop_NTPase"/>
</dbReference>
<gene>
    <name evidence="1" type="ORF">METZ01_LOCUS289242</name>
</gene>
<proteinExistence type="predicted"/>
<dbReference type="EMBL" id="UINC01087210">
    <property type="protein sequence ID" value="SVC36388.1"/>
    <property type="molecule type" value="Genomic_DNA"/>
</dbReference>
<reference evidence="1" key="1">
    <citation type="submission" date="2018-05" db="EMBL/GenBank/DDBJ databases">
        <authorList>
            <person name="Lanie J.A."/>
            <person name="Ng W.-L."/>
            <person name="Kazmierczak K.M."/>
            <person name="Andrzejewski T.M."/>
            <person name="Davidsen T.M."/>
            <person name="Wayne K.J."/>
            <person name="Tettelin H."/>
            <person name="Glass J.I."/>
            <person name="Rusch D."/>
            <person name="Podicherti R."/>
            <person name="Tsui H.-C.T."/>
            <person name="Winkler M.E."/>
        </authorList>
    </citation>
    <scope>NUCLEOTIDE SEQUENCE</scope>
</reference>
<dbReference type="AlphaFoldDB" id="A0A382LHZ1"/>
<evidence type="ECO:0000313" key="1">
    <source>
        <dbReference type="EMBL" id="SVC36388.1"/>
    </source>
</evidence>
<name>A0A382LHZ1_9ZZZZ</name>
<sequence length="108" mass="12881">MSKILDGVITKKAHQRETFTEDQIKHLASCMDPEFGYLYFSKNFAYIQHPIKGKLLFLPYEYQEELMHRLHTYRFNINMLPRQTGKTTCAAVYLTWYAMFHPDQTILI</sequence>
<accession>A0A382LHZ1</accession>
<evidence type="ECO:0008006" key="2">
    <source>
        <dbReference type="Google" id="ProtNLM"/>
    </source>
</evidence>
<dbReference type="Gene3D" id="3.40.50.300">
    <property type="entry name" value="P-loop containing nucleotide triphosphate hydrolases"/>
    <property type="match status" value="1"/>
</dbReference>
<protein>
    <recommendedName>
        <fullName evidence="2">Terminase large subunit gp17-like C-terminal domain-containing protein</fullName>
    </recommendedName>
</protein>
<organism evidence="1">
    <name type="scientific">marine metagenome</name>
    <dbReference type="NCBI Taxonomy" id="408172"/>
    <lineage>
        <taxon>unclassified sequences</taxon>
        <taxon>metagenomes</taxon>
        <taxon>ecological metagenomes</taxon>
    </lineage>
</organism>